<evidence type="ECO:0000256" key="2">
    <source>
        <dbReference type="ARBA" id="ARBA00010152"/>
    </source>
</evidence>
<reference evidence="7" key="1">
    <citation type="submission" date="2021-01" db="EMBL/GenBank/DDBJ databases">
        <authorList>
            <person name="Corre E."/>
            <person name="Pelletier E."/>
            <person name="Niang G."/>
            <person name="Scheremetjew M."/>
            <person name="Finn R."/>
            <person name="Kale V."/>
            <person name="Holt S."/>
            <person name="Cochrane G."/>
            <person name="Meng A."/>
            <person name="Brown T."/>
            <person name="Cohen L."/>
        </authorList>
    </citation>
    <scope>NUCLEOTIDE SEQUENCE</scope>
    <source>
        <strain evidence="7">DIVA3 518/3/11/1/6</strain>
    </source>
</reference>
<keyword evidence="5" id="KW-0496">Mitochondrion</keyword>
<dbReference type="GO" id="GO:0005762">
    <property type="term" value="C:mitochondrial large ribosomal subunit"/>
    <property type="evidence" value="ECO:0007669"/>
    <property type="project" value="InterPro"/>
</dbReference>
<gene>
    <name evidence="7" type="ORF">VSP0166_LOCUS15183</name>
</gene>
<dbReference type="AlphaFoldDB" id="A0A7S4IP81"/>
<dbReference type="InterPro" id="IPR019189">
    <property type="entry name" value="Ribosomal_mL41"/>
</dbReference>
<keyword evidence="3" id="KW-0809">Transit peptide</keyword>
<evidence type="ECO:0000313" key="7">
    <source>
        <dbReference type="EMBL" id="CAE2235380.1"/>
    </source>
</evidence>
<evidence type="ECO:0000256" key="5">
    <source>
        <dbReference type="ARBA" id="ARBA00023128"/>
    </source>
</evidence>
<keyword evidence="6" id="KW-0687">Ribonucleoprotein</keyword>
<dbReference type="GO" id="GO:0006412">
    <property type="term" value="P:translation"/>
    <property type="evidence" value="ECO:0007669"/>
    <property type="project" value="TreeGrafter"/>
</dbReference>
<protein>
    <submittedName>
        <fullName evidence="7">Uncharacterized protein</fullName>
    </submittedName>
</protein>
<proteinExistence type="inferred from homology"/>
<dbReference type="Pfam" id="PF09809">
    <property type="entry name" value="MRP-L27"/>
    <property type="match status" value="1"/>
</dbReference>
<dbReference type="PANTHER" id="PTHR21338:SF0">
    <property type="entry name" value="LARGE RIBOSOMAL SUBUNIT PROTEIN ML41"/>
    <property type="match status" value="1"/>
</dbReference>
<comment type="subcellular location">
    <subcellularLocation>
        <location evidence="1">Mitochondrion</location>
    </subcellularLocation>
</comment>
<evidence type="ECO:0000256" key="4">
    <source>
        <dbReference type="ARBA" id="ARBA00022980"/>
    </source>
</evidence>
<accession>A0A7S4IP81</accession>
<dbReference type="PANTHER" id="PTHR21338">
    <property type="entry name" value="MITOCHONDRIAL RIBOSOMAL PROTEIN L41"/>
    <property type="match status" value="1"/>
</dbReference>
<evidence type="ECO:0000256" key="6">
    <source>
        <dbReference type="ARBA" id="ARBA00023274"/>
    </source>
</evidence>
<comment type="similarity">
    <text evidence="2">Belongs to the mitochondrion-specific ribosomal protein mL41 family.</text>
</comment>
<evidence type="ECO:0000256" key="1">
    <source>
        <dbReference type="ARBA" id="ARBA00004173"/>
    </source>
</evidence>
<dbReference type="EMBL" id="HBKP01021681">
    <property type="protein sequence ID" value="CAE2235380.1"/>
    <property type="molecule type" value="Transcribed_RNA"/>
</dbReference>
<dbReference type="GO" id="GO:0003735">
    <property type="term" value="F:structural constituent of ribosome"/>
    <property type="evidence" value="ECO:0007669"/>
    <property type="project" value="InterPro"/>
</dbReference>
<organism evidence="7">
    <name type="scientific">Vannella robusta</name>
    <dbReference type="NCBI Taxonomy" id="1487602"/>
    <lineage>
        <taxon>Eukaryota</taxon>
        <taxon>Amoebozoa</taxon>
        <taxon>Discosea</taxon>
        <taxon>Flabellinia</taxon>
        <taxon>Vannellidae</taxon>
        <taxon>Vannella</taxon>
    </lineage>
</organism>
<evidence type="ECO:0000256" key="3">
    <source>
        <dbReference type="ARBA" id="ARBA00022946"/>
    </source>
</evidence>
<keyword evidence="4" id="KW-0689">Ribosomal protein</keyword>
<name>A0A7S4IP81_9EUKA</name>
<sequence length="121" mass="13894">MSNEKIENKAAEGKRLFVTMQGLGGMMRSLMFSTFVRGKKGKFGSNQSRGMLTPKRSPVQYYKGKGCRSLGFLSRKGRFVLEERKLPYYEVPDLTGFKLKPYVTNERLLYEPYNHVPGKTQ</sequence>